<dbReference type="KEGG" id="fal:FRAAL4141"/>
<organism evidence="2 3">
    <name type="scientific">Frankia alni (strain DSM 45986 / CECT 9034 / ACN14a)</name>
    <dbReference type="NCBI Taxonomy" id="326424"/>
    <lineage>
        <taxon>Bacteria</taxon>
        <taxon>Bacillati</taxon>
        <taxon>Actinomycetota</taxon>
        <taxon>Actinomycetes</taxon>
        <taxon>Frankiales</taxon>
        <taxon>Frankiaceae</taxon>
        <taxon>Frankia</taxon>
    </lineage>
</organism>
<dbReference type="HOGENOM" id="CLU_046674_0_0_11"/>
<reference evidence="2 3" key="1">
    <citation type="journal article" date="2007" name="Genome Res.">
        <title>Genome characteristics of facultatively symbiotic Frankia sp. strains reflect host range and host plant biogeography.</title>
        <authorList>
            <person name="Normand P."/>
            <person name="Lapierre P."/>
            <person name="Tisa L.S."/>
            <person name="Gogarten J.P."/>
            <person name="Alloisio N."/>
            <person name="Bagnarol E."/>
            <person name="Bassi C.A."/>
            <person name="Berry A.M."/>
            <person name="Bickhart D.M."/>
            <person name="Choisne N."/>
            <person name="Couloux A."/>
            <person name="Cournoyer B."/>
            <person name="Cruveiller S."/>
            <person name="Daubin V."/>
            <person name="Demange N."/>
            <person name="Francino M.P."/>
            <person name="Goltsman E."/>
            <person name="Huang Y."/>
            <person name="Kopp O.R."/>
            <person name="Labarre L."/>
            <person name="Lapidus A."/>
            <person name="Lavire C."/>
            <person name="Marechal J."/>
            <person name="Martinez M."/>
            <person name="Mastronunzio J.E."/>
            <person name="Mullin B.C."/>
            <person name="Niemann J."/>
            <person name="Pujic P."/>
            <person name="Rawnsley T."/>
            <person name="Rouy Z."/>
            <person name="Schenowitz C."/>
            <person name="Sellstedt A."/>
            <person name="Tavares F."/>
            <person name="Tomkins J.P."/>
            <person name="Vallenet D."/>
            <person name="Valverde C."/>
            <person name="Wall L.G."/>
            <person name="Wang Y."/>
            <person name="Medigue C."/>
            <person name="Benson D.R."/>
        </authorList>
    </citation>
    <scope>NUCLEOTIDE SEQUENCE [LARGE SCALE GENOMIC DNA]</scope>
    <source>
        <strain evidence="3">DSM 45986 / CECT 9034 / ACN14a</strain>
    </source>
</reference>
<dbReference type="STRING" id="326424.FRAAL4141"/>
<proteinExistence type="predicted"/>
<dbReference type="CDD" id="cd05154">
    <property type="entry name" value="ACAD10_11_N-like"/>
    <property type="match status" value="1"/>
</dbReference>
<dbReference type="InterPro" id="IPR041726">
    <property type="entry name" value="ACAD10_11_N"/>
</dbReference>
<keyword evidence="3" id="KW-1185">Reference proteome</keyword>
<accession>Q0RI88</accession>
<sequence>MSASGDGHGEWITGWLEREVGGKVVRIERQARWRPAWWVDVERDGEILPLYVRGERVDSPSAFPLRHEMRFQSVLQEHGIPVPAVYGWSEEPRAYVMARVEGRDSFEGVPDDERRRAMEDYIDILVRLHALDVAPFVDAGIVRAGPGEDPGAVGLRHFEDSAYRKLKKRPDPFQEFVLGWLSRHRPDSRGRESAIVWDAGQLLHSDGRITALLDLEFGHVGDPMQDLGGMWVRSPFVALGDLAPLMRRYEERSGTAVDLQAVHYHYILWALSNQLEFHSVLADPVPGTDYMLNLHWCIETNLMALEGIATVVGVDLVEVDEPEPVGSAYGPAHRHLTRSLERQDLGAGAQRYHNRMSVRLARHLQRIDEIGAAVVAADLDDTAALIGRRPRSWADGGRELEDFVLADDGRHDAELVALFHRRLHRARMLNGPAGSWITQHRNVAQPSL</sequence>
<dbReference type="AlphaFoldDB" id="Q0RI88"/>
<evidence type="ECO:0000313" key="3">
    <source>
        <dbReference type="Proteomes" id="UP000000657"/>
    </source>
</evidence>
<dbReference type="InterPro" id="IPR051678">
    <property type="entry name" value="AGP_Transferase"/>
</dbReference>
<dbReference type="InterPro" id="IPR011009">
    <property type="entry name" value="Kinase-like_dom_sf"/>
</dbReference>
<dbReference type="Gene3D" id="3.90.1200.10">
    <property type="match status" value="1"/>
</dbReference>
<dbReference type="InterPro" id="IPR002575">
    <property type="entry name" value="Aminoglycoside_PTrfase"/>
</dbReference>
<dbReference type="PANTHER" id="PTHR21310">
    <property type="entry name" value="AMINOGLYCOSIDE PHOSPHOTRANSFERASE-RELATED-RELATED"/>
    <property type="match status" value="1"/>
</dbReference>
<evidence type="ECO:0000313" key="2">
    <source>
        <dbReference type="EMBL" id="CAJ62783.1"/>
    </source>
</evidence>
<feature type="domain" description="Aminoglycoside phosphotransferase" evidence="1">
    <location>
        <begin position="62"/>
        <end position="234"/>
    </location>
</feature>
<name>Q0RI88_FRAAA</name>
<dbReference type="OrthoDB" id="7510553at2"/>
<protein>
    <recommendedName>
        <fullName evidence="1">Aminoglycoside phosphotransferase domain-containing protein</fullName>
    </recommendedName>
</protein>
<dbReference type="eggNOG" id="COG3173">
    <property type="taxonomic scope" value="Bacteria"/>
</dbReference>
<gene>
    <name evidence="2" type="ordered locus">FRAAL4141</name>
</gene>
<evidence type="ECO:0000259" key="1">
    <source>
        <dbReference type="Pfam" id="PF01636"/>
    </source>
</evidence>
<dbReference type="Pfam" id="PF01636">
    <property type="entry name" value="APH"/>
    <property type="match status" value="1"/>
</dbReference>
<dbReference type="RefSeq" id="WP_011605269.1">
    <property type="nucleotide sequence ID" value="NC_008278.1"/>
</dbReference>
<dbReference type="Proteomes" id="UP000000657">
    <property type="component" value="Chromosome"/>
</dbReference>
<dbReference type="SUPFAM" id="SSF56112">
    <property type="entry name" value="Protein kinase-like (PK-like)"/>
    <property type="match status" value="1"/>
</dbReference>
<dbReference type="EMBL" id="CT573213">
    <property type="protein sequence ID" value="CAJ62783.1"/>
    <property type="molecule type" value="Genomic_DNA"/>
</dbReference>